<organism evidence="1 2">
    <name type="scientific">Tianweitania sediminis</name>
    <dbReference type="NCBI Taxonomy" id="1502156"/>
    <lineage>
        <taxon>Bacteria</taxon>
        <taxon>Pseudomonadati</taxon>
        <taxon>Pseudomonadota</taxon>
        <taxon>Alphaproteobacteria</taxon>
        <taxon>Hyphomicrobiales</taxon>
        <taxon>Phyllobacteriaceae</taxon>
        <taxon>Tianweitania</taxon>
    </lineage>
</organism>
<accession>A0A8J7R3G2</accession>
<gene>
    <name evidence="1" type="ORF">J5Y06_20485</name>
</gene>
<evidence type="ECO:0000313" key="2">
    <source>
        <dbReference type="Proteomes" id="UP000666240"/>
    </source>
</evidence>
<name>A0A8J7R3G2_9HYPH</name>
<proteinExistence type="predicted"/>
<keyword evidence="2" id="KW-1185">Reference proteome</keyword>
<dbReference type="EMBL" id="JAGIYY010000010">
    <property type="protein sequence ID" value="MBP0441032.1"/>
    <property type="molecule type" value="Genomic_DNA"/>
</dbReference>
<dbReference type="RefSeq" id="WP_209337051.1">
    <property type="nucleotide sequence ID" value="NZ_JAGIYY010000010.1"/>
</dbReference>
<sequence>MAKPAAEWICAAIGLVVTGTTFVVVAHDLGGAPEQAPMIELAVDGIIDQGEGYVVTFSARNVSEATAAAYRVEGLLTRNGAVVERSDVTFDYVPRGSTETGGVWFTHNPAEFDLKLRSLGYQQP</sequence>
<comment type="caution">
    <text evidence="1">The sequence shown here is derived from an EMBL/GenBank/DDBJ whole genome shotgun (WGS) entry which is preliminary data.</text>
</comment>
<evidence type="ECO:0008006" key="3">
    <source>
        <dbReference type="Google" id="ProtNLM"/>
    </source>
</evidence>
<reference evidence="1" key="1">
    <citation type="submission" date="2021-03" db="EMBL/GenBank/DDBJ databases">
        <title>Genome sequencing and assembly of Tianweitania sediminis.</title>
        <authorList>
            <person name="Chhetri G."/>
        </authorList>
    </citation>
    <scope>NUCLEOTIDE SEQUENCE</scope>
    <source>
        <strain evidence="1">Z8</strain>
    </source>
</reference>
<protein>
    <recommendedName>
        <fullName evidence="3">TIGR02588 family protein</fullName>
    </recommendedName>
</protein>
<dbReference type="AlphaFoldDB" id="A0A8J7R3G2"/>
<dbReference type="Proteomes" id="UP000666240">
    <property type="component" value="Unassembled WGS sequence"/>
</dbReference>
<evidence type="ECO:0000313" key="1">
    <source>
        <dbReference type="EMBL" id="MBP0441032.1"/>
    </source>
</evidence>